<gene>
    <name evidence="1" type="ORF">HTSR_1910</name>
</gene>
<reference evidence="1 2" key="1">
    <citation type="submission" date="2016-06" db="EMBL/GenBank/DDBJ databases">
        <title>Discovery of anaerobic lithoheterotrophic haloarchaeon capable of sulfur respiration by hydrogen and formate.</title>
        <authorList>
            <person name="Sorokin D.Y."/>
            <person name="Kublanov I.V."/>
            <person name="Roman P."/>
            <person name="Sinninghe Damste J.S."/>
            <person name="Golyshin P.N."/>
            <person name="Rojo D."/>
            <person name="Ciordia S."/>
            <person name="Mena Md.C."/>
            <person name="Ferrer M."/>
            <person name="Smedile F."/>
            <person name="Messina E."/>
            <person name="La Cono V."/>
            <person name="Yakimov M.M."/>
        </authorList>
    </citation>
    <scope>NUCLEOTIDE SEQUENCE [LARGE SCALE GENOMIC DNA]</scope>
    <source>
        <strain evidence="1 2">HTSR1</strain>
    </source>
</reference>
<dbReference type="KEGG" id="halh:HTSR_1910"/>
<dbReference type="Pfam" id="PF25949">
    <property type="entry name" value="DUF7987"/>
    <property type="match status" value="1"/>
</dbReference>
<protein>
    <submittedName>
        <fullName evidence="1">Uncharacterized protein</fullName>
    </submittedName>
</protein>
<dbReference type="Proteomes" id="UP000185608">
    <property type="component" value="Chromosome"/>
</dbReference>
<accession>A0A1D8S6U0</accession>
<organism evidence="1 2">
    <name type="scientific">Halodesulfurarchaeum formicicum</name>
    <dbReference type="NCBI Taxonomy" id="1873524"/>
    <lineage>
        <taxon>Archaea</taxon>
        <taxon>Methanobacteriati</taxon>
        <taxon>Methanobacteriota</taxon>
        <taxon>Stenosarchaea group</taxon>
        <taxon>Halobacteria</taxon>
        <taxon>Halobacteriales</taxon>
        <taxon>Halobacteriaceae</taxon>
        <taxon>Halodesulfurarchaeum</taxon>
    </lineage>
</organism>
<proteinExistence type="predicted"/>
<dbReference type="EMBL" id="CP016070">
    <property type="protein sequence ID" value="AOW81074.1"/>
    <property type="molecule type" value="Genomic_DNA"/>
</dbReference>
<dbReference type="InterPro" id="IPR058293">
    <property type="entry name" value="DUF7987"/>
</dbReference>
<sequence length="57" mass="6108">MRMLDTDTRITLVFVALGVLAWLLVRSVTDSTAIQFAVLIGVGVLGPQLVQAWLPAA</sequence>
<evidence type="ECO:0000313" key="2">
    <source>
        <dbReference type="Proteomes" id="UP000185608"/>
    </source>
</evidence>
<evidence type="ECO:0000313" key="1">
    <source>
        <dbReference type="EMBL" id="AOW81074.1"/>
    </source>
</evidence>
<dbReference type="AlphaFoldDB" id="A0A1D8S6U0"/>
<name>A0A1D8S6U0_9EURY</name>